<dbReference type="Proteomes" id="UP001304300">
    <property type="component" value="Chromosome"/>
</dbReference>
<protein>
    <submittedName>
        <fullName evidence="3">Uncharacterized protein</fullName>
    </submittedName>
</protein>
<feature type="region of interest" description="Disordered" evidence="1">
    <location>
        <begin position="1"/>
        <end position="21"/>
    </location>
</feature>
<evidence type="ECO:0000313" key="3">
    <source>
        <dbReference type="EMBL" id="WOO41485.1"/>
    </source>
</evidence>
<proteinExistence type="predicted"/>
<feature type="transmembrane region" description="Helical" evidence="2">
    <location>
        <begin position="29"/>
        <end position="49"/>
    </location>
</feature>
<gene>
    <name evidence="3" type="ORF">RZN69_00190</name>
</gene>
<dbReference type="EMBL" id="CP136920">
    <property type="protein sequence ID" value="WOO41485.1"/>
    <property type="molecule type" value="Genomic_DNA"/>
</dbReference>
<keyword evidence="2" id="KW-0472">Membrane</keyword>
<dbReference type="RefSeq" id="WP_317833969.1">
    <property type="nucleotide sequence ID" value="NZ_CP136920.1"/>
</dbReference>
<evidence type="ECO:0000313" key="4">
    <source>
        <dbReference type="Proteomes" id="UP001304300"/>
    </source>
</evidence>
<accession>A0AAQ3LCQ8</accession>
<name>A0AAQ3LCQ8_9BACT</name>
<dbReference type="KEGG" id="puo:RZN69_00190"/>
<keyword evidence="4" id="KW-1185">Reference proteome</keyword>
<sequence>MPHSSPNTSASLFQKTGNRQQRQTISPNGFSLIIAITLMALTFLVLIGLSTSALTHLSVTRNQSNITQARQNALLGLQVAMGQLQVAAGPDQRITAPADLAGASDDLKNYIGVWDTTNPTAAPTWLVSGGFNPTTNSPGWNASGEAKSTNDILLVGKNSVNASIDTNGSGLPDDIITAPKEMIISDGIDTGAFAYWIGDESQKARVNLFSQGSGWEGIDQNLQATMDFNTLTQQGLDELAGLESIDISEPGKIARSYELSDISAGTGVDEPTLGQYFHSLTFHSTGIPTNVVNGGLKKDLSLAFEMDEDDFRDSEFAAGSSDSYTNIIDSPNYEVEFLFKEPANGGDIRGPTWELLRNHYRLYKKVADANDAPVITARPSYPNTLEQQNQSGNSGDKSYIYQMSKGGSGTVDPFIADQIHGADVAYPSEQQIMPLVQRVMFFLTLKNINGNLNIVLKPFVVLWNPYNVSLEFDAMRVTARSVDFQINVTVKESEFGPVKTITEIDANNNPITRELRGNGTLQSYFEKKLGASNQYFQLVIKKDTGSNFSAPLSLEPGEIQIYSAANSTPQPISTFTLIMNEGFNFAGGFSMDEFPYGEYTGNRIRTINELDSGLIPMSSIDADDWIETGIRTAYDGGRYFRIDTTYVESESLPAAIDNASQRAQSNKEDRTNYKHFSMQTDNVYEFHHQNNLGSVFDPSGADAGNNSGHGVSASLLKNDPQYEEPFVSFDHYLKPIADDHRPISTGGWTNPRAMFTSLQGSDGDVLDESSFGGFNTVISAPATFEQHMPQDDTFGRGYWGRTDESQEGSTHITMFDLPTTPPLSLADFRHADIFSFYRTPAYAIGNSRANPFISRDKRWEKLVYVSTPDLSLLANEALFDDYFLSGITPEFNNASSNYSDKRSVAKVIEDYSNEDSDLFSINPRMAFAEERTLSDVTDTLLSGNELDATAYQRSATYIDILGAFNVNSTNVNAWKTLLASMKKTQMSVINSDGSLSLLTDGTSPDTNNPFNNAIWGRVQNPLTNVTNGSSTGWRGWENLDDNQLDDLATEIVNQVKLRGPFMSMADFVNRSLENDETGIAGALQAAIDTANINADVLNVVGSQTEYTGFDLSDTDPNKRNFVDVEHSYGQSGDGVPGFMTQGDLLAPIAPVLTVRSDTFKIRSYGESINPITGKTDGKAWCEAIVQRIPDYIDPTLNGGEAPWNAPTGINDTLGRSFVVKSIRWLNENEI</sequence>
<reference evidence="3 4" key="1">
    <citation type="submission" date="2023-10" db="EMBL/GenBank/DDBJ databases">
        <title>Rubellicoccus peritrichatus gen. nov., sp. nov., isolated from an algae of coral reef tank.</title>
        <authorList>
            <person name="Luo J."/>
        </authorList>
    </citation>
    <scope>NUCLEOTIDE SEQUENCE [LARGE SCALE GENOMIC DNA]</scope>
    <source>
        <strain evidence="3 4">CR14</strain>
    </source>
</reference>
<evidence type="ECO:0000256" key="1">
    <source>
        <dbReference type="SAM" id="MobiDB-lite"/>
    </source>
</evidence>
<evidence type="ECO:0000256" key="2">
    <source>
        <dbReference type="SAM" id="Phobius"/>
    </source>
</evidence>
<keyword evidence="2" id="KW-0812">Transmembrane</keyword>
<keyword evidence="2" id="KW-1133">Transmembrane helix</keyword>
<organism evidence="3 4">
    <name type="scientific">Rubellicoccus peritrichatus</name>
    <dbReference type="NCBI Taxonomy" id="3080537"/>
    <lineage>
        <taxon>Bacteria</taxon>
        <taxon>Pseudomonadati</taxon>
        <taxon>Verrucomicrobiota</taxon>
        <taxon>Opitutia</taxon>
        <taxon>Puniceicoccales</taxon>
        <taxon>Cerasicoccaceae</taxon>
        <taxon>Rubellicoccus</taxon>
    </lineage>
</organism>
<dbReference type="AlphaFoldDB" id="A0AAQ3LCQ8"/>